<keyword evidence="1" id="KW-1133">Transmembrane helix</keyword>
<feature type="transmembrane region" description="Helical" evidence="1">
    <location>
        <begin position="286"/>
        <end position="309"/>
    </location>
</feature>
<evidence type="ECO:0000313" key="3">
    <source>
        <dbReference type="Proteomes" id="UP000198881"/>
    </source>
</evidence>
<keyword evidence="3" id="KW-1185">Reference proteome</keyword>
<reference evidence="2 3" key="1">
    <citation type="submission" date="2016-10" db="EMBL/GenBank/DDBJ databases">
        <authorList>
            <person name="de Groot N.N."/>
        </authorList>
    </citation>
    <scope>NUCLEOTIDE SEQUENCE [LARGE SCALE GENOMIC DNA]</scope>
    <source>
        <strain evidence="2 3">CGMCC 1.7054</strain>
    </source>
</reference>
<dbReference type="AlphaFoldDB" id="A0A1I7MPA7"/>
<feature type="transmembrane region" description="Helical" evidence="1">
    <location>
        <begin position="393"/>
        <end position="409"/>
    </location>
</feature>
<feature type="transmembrane region" description="Helical" evidence="1">
    <location>
        <begin position="361"/>
        <end position="381"/>
    </location>
</feature>
<feature type="transmembrane region" description="Helical" evidence="1">
    <location>
        <begin position="416"/>
        <end position="439"/>
    </location>
</feature>
<feature type="transmembrane region" description="Helical" evidence="1">
    <location>
        <begin position="216"/>
        <end position="235"/>
    </location>
</feature>
<feature type="transmembrane region" description="Helical" evidence="1">
    <location>
        <begin position="28"/>
        <end position="54"/>
    </location>
</feature>
<feature type="transmembrane region" description="Helical" evidence="1">
    <location>
        <begin position="154"/>
        <end position="173"/>
    </location>
</feature>
<organism evidence="2 3">
    <name type="scientific">Micrococcus terreus</name>
    <dbReference type="NCBI Taxonomy" id="574650"/>
    <lineage>
        <taxon>Bacteria</taxon>
        <taxon>Bacillati</taxon>
        <taxon>Actinomycetota</taxon>
        <taxon>Actinomycetes</taxon>
        <taxon>Micrococcales</taxon>
        <taxon>Micrococcaceae</taxon>
        <taxon>Micrococcus</taxon>
    </lineage>
</organism>
<keyword evidence="1" id="KW-0472">Membrane</keyword>
<proteinExistence type="predicted"/>
<feature type="transmembrane region" description="Helical" evidence="1">
    <location>
        <begin position="124"/>
        <end position="147"/>
    </location>
</feature>
<keyword evidence="1" id="KW-0812">Transmembrane</keyword>
<dbReference type="EMBL" id="FPCG01000008">
    <property type="protein sequence ID" value="SFV23770.1"/>
    <property type="molecule type" value="Genomic_DNA"/>
</dbReference>
<dbReference type="Proteomes" id="UP000198881">
    <property type="component" value="Unassembled WGS sequence"/>
</dbReference>
<sequence>MSRHVNRRPAGVAEERNIFVPQWSHRDLLWLVSLIGVGALLPLVVAIYAGAAWIPHNDSWAHSRIAQQFAESGQFHLVGFNRASMVGMMIPLGIVAGSITAQHLFVVVCAGLVVGFTYATAREFLPRIGSLLVSSTVVLAPGFALLATSYMTDVPMMAAVAGSLFFGVRFITYGRAVNLWMSTGFGLWGVTIREQALAALAAVVIVGWAKRREKRLLLSVAAVVCVISFVGFEVWRRSIPSDDPPEVSLAFNYAISSNIMAWCTLLLICAPLIWGSARLPASRAGWIASAVAAAAGVLVLIRFGDGLLLGNYLSSSGAYVAMFHGTRDVIPSAVMAGLAGVSVVSAAVVASRVTEIRARPFVPASVLLLVFIGIYAVGIFAQTAIGQGMFERYLYPLLAPLAILLLRGVHLHRRRFGLVLAGQLGLAIVSALIATNAWASSAAIWATAQGLVSDSTPARHIDAGFAWVGFNSQSNVVSDDSREAHGFWAGLFDDSKQCVIVSLGGVDDVSGEVDFVPYTKFIWFGQDSVAIQTLNECL</sequence>
<feature type="transmembrane region" description="Helical" evidence="1">
    <location>
        <begin position="255"/>
        <end position="274"/>
    </location>
</feature>
<evidence type="ECO:0000256" key="1">
    <source>
        <dbReference type="SAM" id="Phobius"/>
    </source>
</evidence>
<protein>
    <recommendedName>
        <fullName evidence="4">Dolichyl-phosphate-mannose-protein mannosyltransferase</fullName>
    </recommendedName>
</protein>
<feature type="transmembrane region" description="Helical" evidence="1">
    <location>
        <begin position="329"/>
        <end position="349"/>
    </location>
</feature>
<name>A0A1I7MPA7_9MICC</name>
<gene>
    <name evidence="2" type="ORF">SAMN04487966_10897</name>
</gene>
<evidence type="ECO:0008006" key="4">
    <source>
        <dbReference type="Google" id="ProtNLM"/>
    </source>
</evidence>
<accession>A0A1I7MPA7</accession>
<evidence type="ECO:0000313" key="2">
    <source>
        <dbReference type="EMBL" id="SFV23770.1"/>
    </source>
</evidence>
<feature type="transmembrane region" description="Helical" evidence="1">
    <location>
        <begin position="92"/>
        <end position="118"/>
    </location>
</feature>